<gene>
    <name evidence="3" type="ORF">DDR33_24305</name>
</gene>
<dbReference type="OrthoDB" id="680331at2"/>
<evidence type="ECO:0008006" key="5">
    <source>
        <dbReference type="Google" id="ProtNLM"/>
    </source>
</evidence>
<keyword evidence="4" id="KW-1185">Reference proteome</keyword>
<dbReference type="RefSeq" id="WP_109418400.1">
    <property type="nucleotide sequence ID" value="NZ_QEAS01000038.1"/>
</dbReference>
<evidence type="ECO:0000313" key="3">
    <source>
        <dbReference type="EMBL" id="PWG78035.1"/>
    </source>
</evidence>
<reference evidence="3 4" key="1">
    <citation type="submission" date="2018-04" db="EMBL/GenBank/DDBJ databases">
        <title>Pedobacter chongqingensis sp. nov., isolated from a rottenly hemp rope.</title>
        <authorList>
            <person name="Cai Y."/>
        </authorList>
    </citation>
    <scope>NUCLEOTIDE SEQUENCE [LARGE SCALE GENOMIC DNA]</scope>
    <source>
        <strain evidence="3 4">FJ4-8</strain>
    </source>
</reference>
<evidence type="ECO:0000313" key="4">
    <source>
        <dbReference type="Proteomes" id="UP000245647"/>
    </source>
</evidence>
<feature type="coiled-coil region" evidence="1">
    <location>
        <begin position="287"/>
        <end position="314"/>
    </location>
</feature>
<dbReference type="EMBL" id="QEAS01000038">
    <property type="protein sequence ID" value="PWG78035.1"/>
    <property type="molecule type" value="Genomic_DNA"/>
</dbReference>
<protein>
    <recommendedName>
        <fullName evidence="5">Cell wall anchor protein</fullName>
    </recommendedName>
</protein>
<dbReference type="Proteomes" id="UP000245647">
    <property type="component" value="Unassembled WGS sequence"/>
</dbReference>
<sequence>MNNLEKRRIASILSGMLFMCSLTAYSQSNTFPSTGNVGIGTTSPKGLLHVSSERDYFVNRTIPGYTEDSQGVNYILLHKAYNGILLEDHHVIGKITGTRGDPGAWNRKLTIEVNTASAYNTDRGSLMCYNEPTRLVTLTYRGVKYLAVEIRHHSTLHSFSFTGYAFNETFQLTYDQDVSNVEAFQSLDPITIQGSLALDTYDTYGYKLAVNGNIRAKEIKVEAGNWPDYVFTPENKRPTLSELEDFVQTNRHLPGIPSASEVKDNGVNLGEMNTALLKKVEELTLYIIEQNKKLEGVIQQNEKQQEKLRKLEELVSNK</sequence>
<feature type="signal peptide" evidence="2">
    <location>
        <begin position="1"/>
        <end position="26"/>
    </location>
</feature>
<proteinExistence type="predicted"/>
<feature type="chain" id="PRO_5015620593" description="Cell wall anchor protein" evidence="2">
    <location>
        <begin position="27"/>
        <end position="318"/>
    </location>
</feature>
<evidence type="ECO:0000256" key="2">
    <source>
        <dbReference type="SAM" id="SignalP"/>
    </source>
</evidence>
<keyword evidence="2" id="KW-0732">Signal</keyword>
<dbReference type="AlphaFoldDB" id="A0A2U2P9L7"/>
<accession>A0A2U2P9L7</accession>
<keyword evidence="1" id="KW-0175">Coiled coil</keyword>
<comment type="caution">
    <text evidence="3">The sequence shown here is derived from an EMBL/GenBank/DDBJ whole genome shotgun (WGS) entry which is preliminary data.</text>
</comment>
<organism evidence="3 4">
    <name type="scientific">Pararcticibacter amylolyticus</name>
    <dbReference type="NCBI Taxonomy" id="2173175"/>
    <lineage>
        <taxon>Bacteria</taxon>
        <taxon>Pseudomonadati</taxon>
        <taxon>Bacteroidota</taxon>
        <taxon>Sphingobacteriia</taxon>
        <taxon>Sphingobacteriales</taxon>
        <taxon>Sphingobacteriaceae</taxon>
        <taxon>Pararcticibacter</taxon>
    </lineage>
</organism>
<evidence type="ECO:0000256" key="1">
    <source>
        <dbReference type="SAM" id="Coils"/>
    </source>
</evidence>
<name>A0A2U2P9L7_9SPHI</name>